<name>A0A1M2VH36_TRAPU</name>
<comment type="caution">
    <text evidence="3">The sequence shown here is derived from an EMBL/GenBank/DDBJ whole genome shotgun (WGS) entry which is preliminary data.</text>
</comment>
<evidence type="ECO:0000256" key="1">
    <source>
        <dbReference type="SAM" id="MobiDB-lite"/>
    </source>
</evidence>
<reference evidence="3 4" key="1">
    <citation type="submission" date="2016-10" db="EMBL/GenBank/DDBJ databases">
        <title>Genome sequence of the basidiomycete white-rot fungus Trametes pubescens.</title>
        <authorList>
            <person name="Makela M.R."/>
            <person name="Granchi Z."/>
            <person name="Peng M."/>
            <person name="De Vries R.P."/>
            <person name="Grigoriev I."/>
            <person name="Riley R."/>
            <person name="Hilden K."/>
        </authorList>
    </citation>
    <scope>NUCLEOTIDE SEQUENCE [LARGE SCALE GENOMIC DNA]</scope>
    <source>
        <strain evidence="3 4">FBCC735</strain>
    </source>
</reference>
<dbReference type="STRING" id="154538.A0A1M2VH36"/>
<feature type="region of interest" description="Disordered" evidence="1">
    <location>
        <begin position="146"/>
        <end position="198"/>
    </location>
</feature>
<protein>
    <submittedName>
        <fullName evidence="3">Uncharacterized protein</fullName>
    </submittedName>
</protein>
<evidence type="ECO:0000313" key="3">
    <source>
        <dbReference type="EMBL" id="OJT06843.1"/>
    </source>
</evidence>
<dbReference type="OrthoDB" id="2755983at2759"/>
<accession>A0A1M2VH36</accession>
<dbReference type="Proteomes" id="UP000184267">
    <property type="component" value="Unassembled WGS sequence"/>
</dbReference>
<dbReference type="EMBL" id="MNAD01001253">
    <property type="protein sequence ID" value="OJT06842.1"/>
    <property type="molecule type" value="Genomic_DNA"/>
</dbReference>
<dbReference type="EMBL" id="MNAD01001252">
    <property type="protein sequence ID" value="OJT06843.1"/>
    <property type="molecule type" value="Genomic_DNA"/>
</dbReference>
<proteinExistence type="predicted"/>
<gene>
    <name evidence="3" type="ORF">TRAPUB_2302</name>
    <name evidence="2" type="ORF">TRAPUB_2305</name>
</gene>
<sequence length="198" mass="22082">MSESAAMSVTPSHLPVVSSAQAYSSTLAQLRSLLRLLITLEFRRRTKNPKARMWWTDVHYAKGVVLRGRHKLVGWPTELGIPFGNLSDVPGGKPVMHYLLSLWVAGTLRFEEADENDIDLARRKPSAVLPGIPPDLPAPRCWKQCGRNDMGKARPRPVKNPLGKPLRRRKDGAISPKIILESDVEDEGDDEVVSDMDE</sequence>
<evidence type="ECO:0000313" key="4">
    <source>
        <dbReference type="Proteomes" id="UP000184267"/>
    </source>
</evidence>
<feature type="compositionally biased region" description="Acidic residues" evidence="1">
    <location>
        <begin position="182"/>
        <end position="198"/>
    </location>
</feature>
<dbReference type="AlphaFoldDB" id="A0A1M2VH36"/>
<organism evidence="3 4">
    <name type="scientific">Trametes pubescens</name>
    <name type="common">White-rot fungus</name>
    <dbReference type="NCBI Taxonomy" id="154538"/>
    <lineage>
        <taxon>Eukaryota</taxon>
        <taxon>Fungi</taxon>
        <taxon>Dikarya</taxon>
        <taxon>Basidiomycota</taxon>
        <taxon>Agaricomycotina</taxon>
        <taxon>Agaricomycetes</taxon>
        <taxon>Polyporales</taxon>
        <taxon>Polyporaceae</taxon>
        <taxon>Trametes</taxon>
    </lineage>
</organism>
<keyword evidence="4" id="KW-1185">Reference proteome</keyword>
<evidence type="ECO:0000313" key="2">
    <source>
        <dbReference type="EMBL" id="OJT06842.1"/>
    </source>
</evidence>